<evidence type="ECO:0000313" key="2">
    <source>
        <dbReference type="EMBL" id="KAK0448054.1"/>
    </source>
</evidence>
<gene>
    <name evidence="2" type="ORF">EV421DRAFT_110255</name>
</gene>
<evidence type="ECO:0000256" key="1">
    <source>
        <dbReference type="SAM" id="MobiDB-lite"/>
    </source>
</evidence>
<dbReference type="EMBL" id="JAUEPT010000010">
    <property type="protein sequence ID" value="KAK0448054.1"/>
    <property type="molecule type" value="Genomic_DNA"/>
</dbReference>
<accession>A0AA39MVX9</accession>
<sequence>MRRPDVYPSEQVLKGSRQERAEDGFDVSIDDLPSETRELDALAADISATGRRSCDAPGDVSVESDVISIIDNTVHAVLWETVSNLTNLRSLTLLAPAFPRYAPSVPWCRLAWRSYVSLMCLGAMTFADMTAVELGSSFSLQACTCSAASLIEHMPVVNVYRSPATPPNVDNALPSNLDTSKGSFRPIEYQRILDVCPALANAAHSIDINLYSRRHILQLQKQLDKGVIRNIAVLRIPRNVNIY</sequence>
<protein>
    <submittedName>
        <fullName evidence="2">Uncharacterized protein</fullName>
    </submittedName>
</protein>
<keyword evidence="3" id="KW-1185">Reference proteome</keyword>
<proteinExistence type="predicted"/>
<dbReference type="Proteomes" id="UP001175226">
    <property type="component" value="Unassembled WGS sequence"/>
</dbReference>
<dbReference type="AlphaFoldDB" id="A0AA39MVX9"/>
<feature type="region of interest" description="Disordered" evidence="1">
    <location>
        <begin position="1"/>
        <end position="26"/>
    </location>
</feature>
<evidence type="ECO:0000313" key="3">
    <source>
        <dbReference type="Proteomes" id="UP001175226"/>
    </source>
</evidence>
<comment type="caution">
    <text evidence="2">The sequence shown here is derived from an EMBL/GenBank/DDBJ whole genome shotgun (WGS) entry which is preliminary data.</text>
</comment>
<reference evidence="2" key="1">
    <citation type="submission" date="2023-06" db="EMBL/GenBank/DDBJ databases">
        <authorList>
            <consortium name="Lawrence Berkeley National Laboratory"/>
            <person name="Ahrendt S."/>
            <person name="Sahu N."/>
            <person name="Indic B."/>
            <person name="Wong-Bajracharya J."/>
            <person name="Merenyi Z."/>
            <person name="Ke H.-M."/>
            <person name="Monk M."/>
            <person name="Kocsube S."/>
            <person name="Drula E."/>
            <person name="Lipzen A."/>
            <person name="Balint B."/>
            <person name="Henrissat B."/>
            <person name="Andreopoulos B."/>
            <person name="Martin F.M."/>
            <person name="Harder C.B."/>
            <person name="Rigling D."/>
            <person name="Ford K.L."/>
            <person name="Foster G.D."/>
            <person name="Pangilinan J."/>
            <person name="Papanicolaou A."/>
            <person name="Barry K."/>
            <person name="LaButti K."/>
            <person name="Viragh M."/>
            <person name="Koriabine M."/>
            <person name="Yan M."/>
            <person name="Riley R."/>
            <person name="Champramary S."/>
            <person name="Plett K.L."/>
            <person name="Tsai I.J."/>
            <person name="Slot J."/>
            <person name="Sipos G."/>
            <person name="Plett J."/>
            <person name="Nagy L.G."/>
            <person name="Grigoriev I.V."/>
        </authorList>
    </citation>
    <scope>NUCLEOTIDE SEQUENCE</scope>
    <source>
        <strain evidence="2">FPL87.14</strain>
    </source>
</reference>
<organism evidence="2 3">
    <name type="scientific">Armillaria borealis</name>
    <dbReference type="NCBI Taxonomy" id="47425"/>
    <lineage>
        <taxon>Eukaryota</taxon>
        <taxon>Fungi</taxon>
        <taxon>Dikarya</taxon>
        <taxon>Basidiomycota</taxon>
        <taxon>Agaricomycotina</taxon>
        <taxon>Agaricomycetes</taxon>
        <taxon>Agaricomycetidae</taxon>
        <taxon>Agaricales</taxon>
        <taxon>Marasmiineae</taxon>
        <taxon>Physalacriaceae</taxon>
        <taxon>Armillaria</taxon>
    </lineage>
</organism>
<name>A0AA39MVX9_9AGAR</name>